<evidence type="ECO:0008006" key="2">
    <source>
        <dbReference type="Google" id="ProtNLM"/>
    </source>
</evidence>
<dbReference type="AlphaFoldDB" id="A0A146KCG4"/>
<accession>A0A146KCG4</accession>
<protein>
    <recommendedName>
        <fullName evidence="2">EF-hand domain-containing protein</fullName>
    </recommendedName>
</protein>
<evidence type="ECO:0000313" key="1">
    <source>
        <dbReference type="EMBL" id="JAP93059.1"/>
    </source>
</evidence>
<gene>
    <name evidence="1" type="ORF">TPC1_14791</name>
</gene>
<organism evidence="1">
    <name type="scientific">Trepomonas sp. PC1</name>
    <dbReference type="NCBI Taxonomy" id="1076344"/>
    <lineage>
        <taxon>Eukaryota</taxon>
        <taxon>Metamonada</taxon>
        <taxon>Diplomonadida</taxon>
        <taxon>Hexamitidae</taxon>
        <taxon>Hexamitinae</taxon>
        <taxon>Trepomonas</taxon>
    </lineage>
</organism>
<proteinExistence type="predicted"/>
<name>A0A146KCG4_9EUKA</name>
<sequence>ISEPGSDIRNKIYYEFHKIQRERTQIPQMNIKQLIEASYNFKIDMLHIPLLFLIDQNKDGLFSVEDVFNFIGYLNSRDEKEPQRSIRAIATLQVQQNISGFIKWLGDMVLAQEKAQSDRLKVPSVRIESIQVLYDILHISVSRVSFEQFIETMLITAQQLGLDIIDGFVPLVVVQNLGRHIINGMTELYKEIVGNIQLPLLSNQFSWENLKADYFTETNKFENLSDSD</sequence>
<reference evidence="1" key="1">
    <citation type="submission" date="2015-07" db="EMBL/GenBank/DDBJ databases">
        <title>Adaptation to a free-living lifestyle via gene acquisitions in the diplomonad Trepomonas sp. PC1.</title>
        <authorList>
            <person name="Xu F."/>
            <person name="Jerlstrom-Hultqvist J."/>
            <person name="Kolisko M."/>
            <person name="Simpson A.G.B."/>
            <person name="Roger A.J."/>
            <person name="Svard S.G."/>
            <person name="Andersson J.O."/>
        </authorList>
    </citation>
    <scope>NUCLEOTIDE SEQUENCE</scope>
    <source>
        <strain evidence="1">PC1</strain>
    </source>
</reference>
<dbReference type="EMBL" id="GDID01003547">
    <property type="protein sequence ID" value="JAP93059.1"/>
    <property type="molecule type" value="Transcribed_RNA"/>
</dbReference>
<feature type="non-terminal residue" evidence="1">
    <location>
        <position position="1"/>
    </location>
</feature>